<dbReference type="OMA" id="FMLGNKR"/>
<dbReference type="SUPFAM" id="SSF47954">
    <property type="entry name" value="Cyclin-like"/>
    <property type="match status" value="2"/>
</dbReference>
<dbReference type="KEGG" id="pic:PICST_90608"/>
<dbReference type="RefSeq" id="XP_001385476.2">
    <property type="nucleotide sequence ID" value="XM_001385439.1"/>
</dbReference>
<name>A3LXF5_PICST</name>
<dbReference type="GO" id="GO:0016301">
    <property type="term" value="F:kinase activity"/>
    <property type="evidence" value="ECO:0007669"/>
    <property type="project" value="UniProtKB-KW"/>
</dbReference>
<dbReference type="InterPro" id="IPR036915">
    <property type="entry name" value="Cyclin-like_sf"/>
</dbReference>
<accession>A3LXF5</accession>
<dbReference type="HOGENOM" id="CLU_044487_0_0_1"/>
<keyword evidence="3" id="KW-0808">Transferase</keyword>
<gene>
    <name evidence="3" type="primary">CTK2</name>
    <name evidence="3" type="ORF">PICST_90608</name>
</gene>
<keyword evidence="3" id="KW-0418">Kinase</keyword>
<dbReference type="InterPro" id="IPR006671">
    <property type="entry name" value="Cyclin_N"/>
</dbReference>
<dbReference type="InParanoid" id="A3LXF5"/>
<dbReference type="GO" id="GO:0006357">
    <property type="term" value="P:regulation of transcription by RNA polymerase II"/>
    <property type="evidence" value="ECO:0007669"/>
    <property type="project" value="InterPro"/>
</dbReference>
<sequence length="315" mass="36841">MRVFQFSFHIIKQLKFPLRVLSTTMNYYQRFYLFNRFQASEEAQDIGDLERDPFMVAVACLFLAAKNEDCIKKLKEIQSVANKLRDIDDTQRISSSTVADLQRRAVMSLEFKLLQIIKFDFNNGATVSIKSSDQLVTQFCKKLNINYRLSLFSWLINFDLMSSPLCLVIPPHCIALAIIIINEESDEELNAKLDSFDCYVDFRCPESLVNEGILYVLDYYIHSYQHSILNQYLPAIDRETGKEQIFKFMEFKSRFNDLKTLNEHSTATRPLLQQDKYLQPWDYSIATKGTARFMPGNKRRRFSRESGKPRQMSNS</sequence>
<dbReference type="CDD" id="cd20546">
    <property type="entry name" value="CYCLIN_SpCG1C_ScCTK2-like_rpt2"/>
    <property type="match status" value="1"/>
</dbReference>
<dbReference type="AlphaFoldDB" id="A3LXF5"/>
<dbReference type="eggNOG" id="KOG0834">
    <property type="taxonomic scope" value="Eukaryota"/>
</dbReference>
<proteinExistence type="inferred from homology"/>
<dbReference type="Gene3D" id="1.10.472.10">
    <property type="entry name" value="Cyclin-like"/>
    <property type="match status" value="1"/>
</dbReference>
<dbReference type="InterPro" id="IPR013763">
    <property type="entry name" value="Cyclin-like_dom"/>
</dbReference>
<evidence type="ECO:0000256" key="1">
    <source>
        <dbReference type="RuleBase" id="RU000383"/>
    </source>
</evidence>
<keyword evidence="1" id="KW-0195">Cyclin</keyword>
<dbReference type="Proteomes" id="UP000002258">
    <property type="component" value="Chromosome 6"/>
</dbReference>
<comment type="similarity">
    <text evidence="1">Belongs to the cyclin family.</text>
</comment>
<feature type="domain" description="Cyclin-like" evidence="2">
    <location>
        <begin position="5"/>
        <end position="115"/>
    </location>
</feature>
<dbReference type="SMART" id="SM00385">
    <property type="entry name" value="CYCLIN"/>
    <property type="match status" value="1"/>
</dbReference>
<evidence type="ECO:0000313" key="4">
    <source>
        <dbReference type="Proteomes" id="UP000002258"/>
    </source>
</evidence>
<dbReference type="EMBL" id="CP000500">
    <property type="protein sequence ID" value="ABN67447.2"/>
    <property type="molecule type" value="Genomic_DNA"/>
</dbReference>
<dbReference type="GeneID" id="4839788"/>
<evidence type="ECO:0000313" key="3">
    <source>
        <dbReference type="EMBL" id="ABN67447.2"/>
    </source>
</evidence>
<protein>
    <submittedName>
        <fullName evidence="3">RNA polymerase II C-terminal domain kinase beta subunit</fullName>
        <ecNumber evidence="3">2.7.1.-</ecNumber>
    </submittedName>
</protein>
<organism evidence="3 4">
    <name type="scientific">Scheffersomyces stipitis (strain ATCC 58785 / CBS 6054 / NBRC 10063 / NRRL Y-11545)</name>
    <name type="common">Yeast</name>
    <name type="synonym">Pichia stipitis</name>
    <dbReference type="NCBI Taxonomy" id="322104"/>
    <lineage>
        <taxon>Eukaryota</taxon>
        <taxon>Fungi</taxon>
        <taxon>Dikarya</taxon>
        <taxon>Ascomycota</taxon>
        <taxon>Saccharomycotina</taxon>
        <taxon>Pichiomycetes</taxon>
        <taxon>Debaryomycetaceae</taxon>
        <taxon>Scheffersomyces</taxon>
    </lineage>
</organism>
<dbReference type="FunCoup" id="A3LXF5">
    <property type="interactions" value="124"/>
</dbReference>
<dbReference type="PANTHER" id="PTHR10026">
    <property type="entry name" value="CYCLIN"/>
    <property type="match status" value="1"/>
</dbReference>
<dbReference type="Pfam" id="PF00134">
    <property type="entry name" value="Cyclin_N"/>
    <property type="match status" value="1"/>
</dbReference>
<reference evidence="3 4" key="1">
    <citation type="journal article" date="2007" name="Nat. Biotechnol.">
        <title>Genome sequence of the lignocellulose-bioconverting and xylose-fermenting yeast Pichia stipitis.</title>
        <authorList>
            <person name="Jeffries T.W."/>
            <person name="Grigoriev I.V."/>
            <person name="Grimwood J."/>
            <person name="Laplaza J.M."/>
            <person name="Aerts A."/>
            <person name="Salamov A."/>
            <person name="Schmutz J."/>
            <person name="Lindquist E."/>
            <person name="Dehal P."/>
            <person name="Shapiro H."/>
            <person name="Jin Y.S."/>
            <person name="Passoth V."/>
            <person name="Richardson P.M."/>
        </authorList>
    </citation>
    <scope>NUCLEOTIDE SEQUENCE [LARGE SCALE GENOMIC DNA]</scope>
    <source>
        <strain evidence="4">ATCC 58785 / CBS 6054 / NBRC 10063 / NRRL Y-11545</strain>
    </source>
</reference>
<dbReference type="GO" id="GO:0016538">
    <property type="term" value="F:cyclin-dependent protein serine/threonine kinase regulator activity"/>
    <property type="evidence" value="ECO:0007669"/>
    <property type="project" value="InterPro"/>
</dbReference>
<keyword evidence="4" id="KW-1185">Reference proteome</keyword>
<evidence type="ECO:0000259" key="2">
    <source>
        <dbReference type="SMART" id="SM00385"/>
    </source>
</evidence>
<dbReference type="STRING" id="322104.A3LXF5"/>
<dbReference type="EC" id="2.7.1.-" evidence="3"/>
<dbReference type="InterPro" id="IPR043198">
    <property type="entry name" value="Cyclin/Ssn8"/>
</dbReference>
<dbReference type="OrthoDB" id="4951845at2759"/>